<organism evidence="2 3">
    <name type="scientific">Dyadobacter helix</name>
    <dbReference type="NCBI Taxonomy" id="2822344"/>
    <lineage>
        <taxon>Bacteria</taxon>
        <taxon>Pseudomonadati</taxon>
        <taxon>Bacteroidota</taxon>
        <taxon>Cytophagia</taxon>
        <taxon>Cytophagales</taxon>
        <taxon>Spirosomataceae</taxon>
        <taxon>Dyadobacter</taxon>
    </lineage>
</organism>
<dbReference type="PROSITE" id="PS51257">
    <property type="entry name" value="PROKAR_LIPOPROTEIN"/>
    <property type="match status" value="1"/>
</dbReference>
<dbReference type="Proteomes" id="UP000680038">
    <property type="component" value="Unassembled WGS sequence"/>
</dbReference>
<comment type="caution">
    <text evidence="2">The sequence shown here is derived from an EMBL/GenBank/DDBJ whole genome shotgun (WGS) entry which is preliminary data.</text>
</comment>
<name>A0A916NLA7_9BACT</name>
<evidence type="ECO:0008006" key="4">
    <source>
        <dbReference type="Google" id="ProtNLM"/>
    </source>
</evidence>
<evidence type="ECO:0000313" key="3">
    <source>
        <dbReference type="Proteomes" id="UP000680038"/>
    </source>
</evidence>
<accession>A0A916NLA7</accession>
<protein>
    <recommendedName>
        <fullName evidence="4">Carboxypeptidase regulatory-like domain-containing protein</fullName>
    </recommendedName>
</protein>
<sequence length="152" mass="17090">MKRRQILKLLGASPLATLLLACESPVPRKDTIVTGTVIDQDGMPLKGVPFNFNGDKKTGSSGVPTFSVDAVTDSLGQFKISQHVPKGTDSTWFFLERNEEIIPIFSEITINGNYKVSMEKDGKYQELHGDFFEIPRDKWGKTITFNFKYKKI</sequence>
<gene>
    <name evidence="2" type="ORF">DYBT9275_02314</name>
</gene>
<reference evidence="2" key="1">
    <citation type="submission" date="2021-04" db="EMBL/GenBank/DDBJ databases">
        <authorList>
            <person name="Rodrigo-Torres L."/>
            <person name="Arahal R. D."/>
            <person name="Lucena T."/>
        </authorList>
    </citation>
    <scope>NUCLEOTIDE SEQUENCE</scope>
    <source>
        <strain evidence="2">CECT 9275</strain>
    </source>
</reference>
<dbReference type="RefSeq" id="WP_215238960.1">
    <property type="nucleotide sequence ID" value="NZ_CAJRAF010000002.1"/>
</dbReference>
<dbReference type="AlphaFoldDB" id="A0A916NLA7"/>
<keyword evidence="1" id="KW-0732">Signal</keyword>
<evidence type="ECO:0000313" key="2">
    <source>
        <dbReference type="EMBL" id="CAG4999817.1"/>
    </source>
</evidence>
<evidence type="ECO:0000256" key="1">
    <source>
        <dbReference type="SAM" id="SignalP"/>
    </source>
</evidence>
<feature type="chain" id="PRO_5036858299" description="Carboxypeptidase regulatory-like domain-containing protein" evidence="1">
    <location>
        <begin position="22"/>
        <end position="152"/>
    </location>
</feature>
<keyword evidence="3" id="KW-1185">Reference proteome</keyword>
<proteinExistence type="predicted"/>
<feature type="signal peptide" evidence="1">
    <location>
        <begin position="1"/>
        <end position="21"/>
    </location>
</feature>
<dbReference type="EMBL" id="CAJRAF010000002">
    <property type="protein sequence ID" value="CAG4999817.1"/>
    <property type="molecule type" value="Genomic_DNA"/>
</dbReference>